<proteinExistence type="predicted"/>
<dbReference type="Proteomes" id="UP001500131">
    <property type="component" value="Unassembled WGS sequence"/>
</dbReference>
<comment type="caution">
    <text evidence="1">The sequence shown here is derived from an EMBL/GenBank/DDBJ whole genome shotgun (WGS) entry which is preliminary data.</text>
</comment>
<sequence length="245" mass="27132">MCHRYQQYISVTAQAGGRREDVSGAVHALWRARQVGVQLVFTEAASKGILSDANNLLQGNHACQAQHLLPANLCRLEYRAFCTAADLLQVIAESQMSSPALVQLQPYTTRHLRVTLFGQVMMTVDVECAIRLVQSNATPAISPAVFPHRGDLRRLARCIDVSTSRLLHAALKRASDDSAMAYRLGNSREQAGKSLYALIESQLFIRIPVIASREENGGLRQRMLQRVQYLESSARKADAIAVMKM</sequence>
<evidence type="ECO:0000313" key="1">
    <source>
        <dbReference type="EMBL" id="KAL0492573.1"/>
    </source>
</evidence>
<evidence type="ECO:0000313" key="2">
    <source>
        <dbReference type="Proteomes" id="UP001500131"/>
    </source>
</evidence>
<gene>
    <name evidence="1" type="ORF">Q4I31_008269</name>
</gene>
<reference evidence="1 2" key="1">
    <citation type="submission" date="2024-02" db="EMBL/GenBank/DDBJ databases">
        <title>FIRST GENOME SEQUENCES OF Leishmania (Viannia) shawi, Leishmania (Viannia) lindenbergi AND Leishmania (Viannia) utingensis.</title>
        <authorList>
            <person name="Resadore F."/>
            <person name="Custodio M.G.F."/>
            <person name="Boite M.C."/>
            <person name="Cupolillo E."/>
            <person name="Ferreira G.E.M."/>
        </authorList>
    </citation>
    <scope>NUCLEOTIDE SEQUENCE [LARGE SCALE GENOMIC DNA]</scope>
    <source>
        <strain evidence="1 2">MHOM/BR/1966/M15733</strain>
    </source>
</reference>
<organism evidence="1 2">
    <name type="scientific">Leishmania lindenbergi</name>
    <dbReference type="NCBI Taxonomy" id="651832"/>
    <lineage>
        <taxon>Eukaryota</taxon>
        <taxon>Discoba</taxon>
        <taxon>Euglenozoa</taxon>
        <taxon>Kinetoplastea</taxon>
        <taxon>Metakinetoplastina</taxon>
        <taxon>Trypanosomatida</taxon>
        <taxon>Trypanosomatidae</taxon>
        <taxon>Leishmaniinae</taxon>
        <taxon>Leishmania</taxon>
    </lineage>
</organism>
<dbReference type="AlphaFoldDB" id="A0AAW2ZRR4"/>
<protein>
    <submittedName>
        <fullName evidence="1">Uncharacterized protein</fullName>
    </submittedName>
</protein>
<name>A0AAW2ZRR4_9TRYP</name>
<dbReference type="EMBL" id="JBAMZK010000037">
    <property type="protein sequence ID" value="KAL0492573.1"/>
    <property type="molecule type" value="Genomic_DNA"/>
</dbReference>
<keyword evidence="2" id="KW-1185">Reference proteome</keyword>
<accession>A0AAW2ZRR4</accession>